<reference evidence="9 10" key="1">
    <citation type="journal article" date="2013" name="Curr. Biol.">
        <title>Shared signatures of parasitism and phylogenomics unite Cryptomycota and microsporidia.</title>
        <authorList>
            <person name="James T.Y."/>
            <person name="Pelin A."/>
            <person name="Bonen L."/>
            <person name="Ahrendt S."/>
            <person name="Sain D."/>
            <person name="Corradi N."/>
            <person name="Stajich J.E."/>
        </authorList>
    </citation>
    <scope>NUCLEOTIDE SEQUENCE [LARGE SCALE GENOMIC DNA]</scope>
    <source>
        <strain evidence="9 10">CSF55</strain>
    </source>
</reference>
<dbReference type="OrthoDB" id="25149at2759"/>
<protein>
    <recommendedName>
        <fullName evidence="7">Thiamine pyrophosphokinase</fullName>
        <ecNumber evidence="7">2.7.6.2</ecNumber>
    </recommendedName>
</protein>
<evidence type="ECO:0000256" key="6">
    <source>
        <dbReference type="ARBA" id="ARBA00022840"/>
    </source>
</evidence>
<dbReference type="InterPro" id="IPR036371">
    <property type="entry name" value="TPK_B1-bd_sf"/>
</dbReference>
<dbReference type="Pfam" id="PF04263">
    <property type="entry name" value="TPK_catalytic"/>
    <property type="match status" value="1"/>
</dbReference>
<comment type="pathway">
    <text evidence="1 7">Cofactor biosynthesis; thiamine diphosphate biosynthesis; thiamine diphosphate from thiamine: step 1/1.</text>
</comment>
<dbReference type="InterPro" id="IPR007371">
    <property type="entry name" value="TPK_catalytic"/>
</dbReference>
<evidence type="ECO:0000256" key="2">
    <source>
        <dbReference type="ARBA" id="ARBA00006785"/>
    </source>
</evidence>
<dbReference type="Gene3D" id="3.40.50.10240">
    <property type="entry name" value="Thiamin pyrophosphokinase, catalytic domain"/>
    <property type="match status" value="1"/>
</dbReference>
<dbReference type="NCBIfam" id="TIGR01378">
    <property type="entry name" value="thi_PPkinase"/>
    <property type="match status" value="1"/>
</dbReference>
<dbReference type="GO" id="GO:0004788">
    <property type="term" value="F:thiamine diphosphokinase activity"/>
    <property type="evidence" value="ECO:0007669"/>
    <property type="project" value="UniProtKB-UniRule"/>
</dbReference>
<dbReference type="OMA" id="TDMCKAL"/>
<keyword evidence="6 7" id="KW-0067">ATP-binding</keyword>
<keyword evidence="3 7" id="KW-0808">Transferase</keyword>
<name>A0A075B1P4_ROZAC</name>
<evidence type="ECO:0000256" key="4">
    <source>
        <dbReference type="ARBA" id="ARBA00022741"/>
    </source>
</evidence>
<dbReference type="GO" id="GO:0016301">
    <property type="term" value="F:kinase activity"/>
    <property type="evidence" value="ECO:0007669"/>
    <property type="project" value="UniProtKB-UniRule"/>
</dbReference>
<dbReference type="PANTHER" id="PTHR13622">
    <property type="entry name" value="THIAMIN PYROPHOSPHOKINASE"/>
    <property type="match status" value="1"/>
</dbReference>
<evidence type="ECO:0000256" key="1">
    <source>
        <dbReference type="ARBA" id="ARBA00005078"/>
    </source>
</evidence>
<dbReference type="InterPro" id="IPR006282">
    <property type="entry name" value="Thi_PPkinase"/>
</dbReference>
<dbReference type="InterPro" id="IPR036759">
    <property type="entry name" value="TPK_catalytic_sf"/>
</dbReference>
<evidence type="ECO:0000313" key="9">
    <source>
        <dbReference type="EMBL" id="EPZ34708.1"/>
    </source>
</evidence>
<dbReference type="Gene3D" id="2.60.120.320">
    <property type="entry name" value="Thiamin pyrophosphokinase, thiamin-binding domain"/>
    <property type="match status" value="1"/>
</dbReference>
<comment type="catalytic activity">
    <reaction evidence="7">
        <text>thiamine + ATP = thiamine diphosphate + AMP + H(+)</text>
        <dbReference type="Rhea" id="RHEA:11576"/>
        <dbReference type="ChEBI" id="CHEBI:15378"/>
        <dbReference type="ChEBI" id="CHEBI:18385"/>
        <dbReference type="ChEBI" id="CHEBI:30616"/>
        <dbReference type="ChEBI" id="CHEBI:58937"/>
        <dbReference type="ChEBI" id="CHEBI:456215"/>
    </reaction>
</comment>
<dbReference type="GO" id="GO:0009229">
    <property type="term" value="P:thiamine diphosphate biosynthetic process"/>
    <property type="evidence" value="ECO:0007669"/>
    <property type="project" value="UniProtKB-UniRule"/>
</dbReference>
<dbReference type="EMBL" id="KE560926">
    <property type="protein sequence ID" value="EPZ34708.1"/>
    <property type="molecule type" value="Genomic_DNA"/>
</dbReference>
<dbReference type="SMART" id="SM00983">
    <property type="entry name" value="TPK_B1_binding"/>
    <property type="match status" value="1"/>
</dbReference>
<dbReference type="SUPFAM" id="SSF63999">
    <property type="entry name" value="Thiamin pyrophosphokinase, catalytic domain"/>
    <property type="match status" value="1"/>
</dbReference>
<dbReference type="Pfam" id="PF04265">
    <property type="entry name" value="TPK_B1_binding"/>
    <property type="match status" value="1"/>
</dbReference>
<dbReference type="UniPathway" id="UPA00060">
    <property type="reaction ID" value="UER00597"/>
</dbReference>
<evidence type="ECO:0000259" key="8">
    <source>
        <dbReference type="SMART" id="SM00983"/>
    </source>
</evidence>
<accession>A0A075B1P4</accession>
<gene>
    <name evidence="9" type="ORF">O9G_002772</name>
</gene>
<dbReference type="SUPFAM" id="SSF63862">
    <property type="entry name" value="Thiamin pyrophosphokinase, substrate-binding domain"/>
    <property type="match status" value="1"/>
</dbReference>
<dbReference type="FunFam" id="2.60.120.320:FF:000001">
    <property type="entry name" value="Thiamine pyrophosphokinase"/>
    <property type="match status" value="1"/>
</dbReference>
<dbReference type="InterPro" id="IPR016966">
    <property type="entry name" value="Thiamin_pyrophosphokinase_euk"/>
</dbReference>
<evidence type="ECO:0000256" key="5">
    <source>
        <dbReference type="ARBA" id="ARBA00022777"/>
    </source>
</evidence>
<sequence length="235" mass="25995">MSSIKWWDEKKYSAILLNGFKGFVDWPLFRNVWENAQCKLCADGAANSLLAETKEKFSSVNFVPDAIVGDLDSLDELTRIEYQKANVAIIHDSCQDTTDLTKCLKCLEKIPLSNPVFVFGAFGGRVDQSLSSIHSSLLFNHKRIYLMNKECLSTVLQPGNSSIIINEKHEGPICGVLPIVQSKTVVSTTGLKWNLDNANLSYGSLISSSNKAVDTVVTITTNQPVLWTICFKNVS</sequence>
<organism evidence="9 10">
    <name type="scientific">Rozella allomycis (strain CSF55)</name>
    <dbReference type="NCBI Taxonomy" id="988480"/>
    <lineage>
        <taxon>Eukaryota</taxon>
        <taxon>Fungi</taxon>
        <taxon>Fungi incertae sedis</taxon>
        <taxon>Cryptomycota</taxon>
        <taxon>Cryptomycota incertae sedis</taxon>
        <taxon>Rozella</taxon>
    </lineage>
</organism>
<keyword evidence="10" id="KW-1185">Reference proteome</keyword>
<keyword evidence="5 7" id="KW-0418">Kinase</keyword>
<proteinExistence type="inferred from homology"/>
<dbReference type="AlphaFoldDB" id="A0A075B1P4"/>
<dbReference type="EC" id="2.7.6.2" evidence="7"/>
<evidence type="ECO:0000256" key="7">
    <source>
        <dbReference type="PIRNR" id="PIRNR031057"/>
    </source>
</evidence>
<dbReference type="HOGENOM" id="CLU_044237_0_1_1"/>
<dbReference type="GO" id="GO:0005524">
    <property type="term" value="F:ATP binding"/>
    <property type="evidence" value="ECO:0007669"/>
    <property type="project" value="UniProtKB-UniRule"/>
</dbReference>
<evidence type="ECO:0000313" key="10">
    <source>
        <dbReference type="Proteomes" id="UP000030755"/>
    </source>
</evidence>
<keyword evidence="4 7" id="KW-0547">Nucleotide-binding</keyword>
<evidence type="ECO:0000256" key="3">
    <source>
        <dbReference type="ARBA" id="ARBA00022679"/>
    </source>
</evidence>
<feature type="domain" description="Thiamin pyrophosphokinase thiamin-binding" evidence="8">
    <location>
        <begin position="161"/>
        <end position="225"/>
    </location>
</feature>
<dbReference type="PIRSF" id="PIRSF031057">
    <property type="entry name" value="Thiamin_pyrophosphokinase"/>
    <property type="match status" value="1"/>
</dbReference>
<comment type="similarity">
    <text evidence="2 7">Belongs to the thiamine pyrophosphokinase family.</text>
</comment>
<dbReference type="GO" id="GO:0006772">
    <property type="term" value="P:thiamine metabolic process"/>
    <property type="evidence" value="ECO:0007669"/>
    <property type="project" value="InterPro"/>
</dbReference>
<dbReference type="InterPro" id="IPR007373">
    <property type="entry name" value="Thiamin_PyroPKinase_B1-bd"/>
</dbReference>
<dbReference type="Proteomes" id="UP000030755">
    <property type="component" value="Unassembled WGS sequence"/>
</dbReference>
<dbReference type="CDD" id="cd07995">
    <property type="entry name" value="TPK"/>
    <property type="match status" value="1"/>
</dbReference>
<dbReference type="PANTHER" id="PTHR13622:SF8">
    <property type="entry name" value="THIAMIN PYROPHOSPHOKINASE 1"/>
    <property type="match status" value="1"/>
</dbReference>
<dbReference type="GO" id="GO:0030975">
    <property type="term" value="F:thiamine binding"/>
    <property type="evidence" value="ECO:0007669"/>
    <property type="project" value="UniProtKB-UniRule"/>
</dbReference>
<dbReference type="STRING" id="988480.A0A075B1P4"/>